<reference evidence="1 2" key="1">
    <citation type="submission" date="2019-08" db="EMBL/GenBank/DDBJ databases">
        <title>The genome of the soybean aphid Biotype 1, its phylome, world population structure and adaptation to the North American continent.</title>
        <authorList>
            <person name="Giordano R."/>
            <person name="Donthu R.K."/>
            <person name="Hernandez A.G."/>
            <person name="Wright C.L."/>
            <person name="Zimin A.V."/>
        </authorList>
    </citation>
    <scope>NUCLEOTIDE SEQUENCE [LARGE SCALE GENOMIC DNA]</scope>
    <source>
        <tissue evidence="1">Whole aphids</tissue>
    </source>
</reference>
<dbReference type="OrthoDB" id="6637913at2759"/>
<dbReference type="EMBL" id="VYZN01000056">
    <property type="protein sequence ID" value="KAE9525974.1"/>
    <property type="molecule type" value="Genomic_DNA"/>
</dbReference>
<organism evidence="1 2">
    <name type="scientific">Aphis glycines</name>
    <name type="common">Soybean aphid</name>
    <dbReference type="NCBI Taxonomy" id="307491"/>
    <lineage>
        <taxon>Eukaryota</taxon>
        <taxon>Metazoa</taxon>
        <taxon>Ecdysozoa</taxon>
        <taxon>Arthropoda</taxon>
        <taxon>Hexapoda</taxon>
        <taxon>Insecta</taxon>
        <taxon>Pterygota</taxon>
        <taxon>Neoptera</taxon>
        <taxon>Paraneoptera</taxon>
        <taxon>Hemiptera</taxon>
        <taxon>Sternorrhyncha</taxon>
        <taxon>Aphidomorpha</taxon>
        <taxon>Aphidoidea</taxon>
        <taxon>Aphididae</taxon>
        <taxon>Aphidini</taxon>
        <taxon>Aphis</taxon>
        <taxon>Aphis</taxon>
    </lineage>
</organism>
<gene>
    <name evidence="1" type="ORF">AGLY_013916</name>
</gene>
<comment type="caution">
    <text evidence="1">The sequence shown here is derived from an EMBL/GenBank/DDBJ whole genome shotgun (WGS) entry which is preliminary data.</text>
</comment>
<proteinExistence type="predicted"/>
<protein>
    <recommendedName>
        <fullName evidence="3">Ubiquitin-like protease family profile domain-containing protein</fullName>
    </recommendedName>
</protein>
<evidence type="ECO:0000313" key="1">
    <source>
        <dbReference type="EMBL" id="KAE9525974.1"/>
    </source>
</evidence>
<name>A0A6G0T4V5_APHGL</name>
<dbReference type="Gene3D" id="3.40.395.10">
    <property type="entry name" value="Adenoviral Proteinase, Chain A"/>
    <property type="match status" value="1"/>
</dbReference>
<sequence>MKSVSTPGSHKSPFRLPVKSIDLYDNMLPKDLTYYKPIKMPKNRDYLVGKYNYISSDQNYNILTDLYFLDFDSLSGKNLLCNFVIDICLLPYAIKLGLTNTHILSCQNVIQLMEKREIGEEHFAFTENSMVFLPWLANNNSHWIVVFINFKTIQCYIMDPSMPYDTKNRPSKLRSKKVFEILKSNCTYGDDKRQCPTLTLIACSLENIPIQKIHLIVEFM</sequence>
<dbReference type="Proteomes" id="UP000475862">
    <property type="component" value="Unassembled WGS sequence"/>
</dbReference>
<dbReference type="InterPro" id="IPR038765">
    <property type="entry name" value="Papain-like_cys_pep_sf"/>
</dbReference>
<evidence type="ECO:0008006" key="3">
    <source>
        <dbReference type="Google" id="ProtNLM"/>
    </source>
</evidence>
<evidence type="ECO:0000313" key="2">
    <source>
        <dbReference type="Proteomes" id="UP000475862"/>
    </source>
</evidence>
<keyword evidence="2" id="KW-1185">Reference proteome</keyword>
<accession>A0A6G0T4V5</accession>
<dbReference type="AlphaFoldDB" id="A0A6G0T4V5"/>
<dbReference type="SUPFAM" id="SSF54001">
    <property type="entry name" value="Cysteine proteinases"/>
    <property type="match status" value="1"/>
</dbReference>